<dbReference type="PANTHER" id="PTHR11786">
    <property type="entry name" value="N-HYDROXYARYLAMINE O-ACETYLTRANSFERASE"/>
    <property type="match status" value="1"/>
</dbReference>
<comment type="similarity">
    <text evidence="1 2">Belongs to the arylamine N-acetyltransferase family.</text>
</comment>
<proteinExistence type="inferred from homology"/>
<dbReference type="AlphaFoldDB" id="A0AAD0RWC7"/>
<dbReference type="Pfam" id="PF00797">
    <property type="entry name" value="Acetyltransf_2"/>
    <property type="match status" value="1"/>
</dbReference>
<evidence type="ECO:0000313" key="4">
    <source>
        <dbReference type="Proteomes" id="UP000264605"/>
    </source>
</evidence>
<dbReference type="Gene3D" id="2.40.128.150">
    <property type="entry name" value="Cysteine proteinases"/>
    <property type="match status" value="1"/>
</dbReference>
<dbReference type="GO" id="GO:0016407">
    <property type="term" value="F:acetyltransferase activity"/>
    <property type="evidence" value="ECO:0007669"/>
    <property type="project" value="InterPro"/>
</dbReference>
<dbReference type="Proteomes" id="UP000264605">
    <property type="component" value="Chromosome"/>
</dbReference>
<dbReference type="PANTHER" id="PTHR11786:SF0">
    <property type="entry name" value="ARYLAMINE N-ACETYLTRANSFERASE 4-RELATED"/>
    <property type="match status" value="1"/>
</dbReference>
<protein>
    <submittedName>
        <fullName evidence="3">Arylamine N-acetyltransferase</fullName>
    </submittedName>
</protein>
<dbReference type="PRINTS" id="PR01543">
    <property type="entry name" value="ANATRNSFRASE"/>
</dbReference>
<evidence type="ECO:0000313" key="3">
    <source>
        <dbReference type="EMBL" id="AXV63995.1"/>
    </source>
</evidence>
<evidence type="ECO:0000256" key="1">
    <source>
        <dbReference type="ARBA" id="ARBA00006547"/>
    </source>
</evidence>
<dbReference type="InterPro" id="IPR001447">
    <property type="entry name" value="Arylamine_N-AcTrfase"/>
</dbReference>
<name>A0AAD0RWC7_9GAMM</name>
<reference evidence="3 4" key="1">
    <citation type="submission" date="2018-08" db="EMBL/GenBank/DDBJ databases">
        <title>Draft genome sequence of Pseudoalteromonas donghaensis HJ51.</title>
        <authorList>
            <person name="Oh J."/>
            <person name="Roh D."/>
        </authorList>
    </citation>
    <scope>NUCLEOTIDE SEQUENCE [LARGE SCALE GENOMIC DNA]</scope>
    <source>
        <strain evidence="3 4">HJ51</strain>
    </source>
</reference>
<evidence type="ECO:0000256" key="2">
    <source>
        <dbReference type="RuleBase" id="RU003452"/>
    </source>
</evidence>
<gene>
    <name evidence="3" type="ORF">D0907_01255</name>
</gene>
<dbReference type="Gene3D" id="3.30.2140.10">
    <property type="entry name" value="Arylamine N-acetyltransferase"/>
    <property type="match status" value="1"/>
</dbReference>
<dbReference type="InterPro" id="IPR038765">
    <property type="entry name" value="Papain-like_cys_pep_sf"/>
</dbReference>
<dbReference type="EMBL" id="CP032090">
    <property type="protein sequence ID" value="AXV63995.1"/>
    <property type="molecule type" value="Genomic_DNA"/>
</dbReference>
<accession>A0AAD0RWC7</accession>
<sequence>MFALLSTRFYCLKIDHLIKRNGIKHYLNSLAIDYINEDRNLALIERLQAAHLARYSFSSVNALQAKSLSLDDDKVFSRLINLQEGGYCFEHNKIFFLALVALGFDVEILIARVMLNGREENPRSHRLTKLTLEGKHYLLDVGFGVSTPVIALPIDQSSRVSEGVNLYEISRRDRLIDVRQVLPNAQHLYRVELAQFYESDCEIAHFYSHHHPDAAFVNNLVVSRIEKGERWLIRNNLLHYWHETSAVHTQQVIQSREQLHTLLTDTFLLNVSKATSAWLMERYVLAA</sequence>
<dbReference type="KEGG" id="pdj:D0907_01255"/>
<dbReference type="SUPFAM" id="SSF54001">
    <property type="entry name" value="Cysteine proteinases"/>
    <property type="match status" value="1"/>
</dbReference>
<organism evidence="3 4">
    <name type="scientific">Pseudoalteromonas lipolytica</name>
    <dbReference type="NCBI Taxonomy" id="570156"/>
    <lineage>
        <taxon>Bacteria</taxon>
        <taxon>Pseudomonadati</taxon>
        <taxon>Pseudomonadota</taxon>
        <taxon>Gammaproteobacteria</taxon>
        <taxon>Alteromonadales</taxon>
        <taxon>Pseudoalteromonadaceae</taxon>
        <taxon>Pseudoalteromonas</taxon>
    </lineage>
</organism>